<feature type="transmembrane region" description="Helical" evidence="6">
    <location>
        <begin position="518"/>
        <end position="539"/>
    </location>
</feature>
<dbReference type="PANTHER" id="PTHR21576:SF97">
    <property type="entry name" value="MAJOR FACILITATOR SUPERFAMILY PROTEIN"/>
    <property type="match status" value="1"/>
</dbReference>
<feature type="transmembrane region" description="Helical" evidence="6">
    <location>
        <begin position="78"/>
        <end position="97"/>
    </location>
</feature>
<feature type="transmembrane region" description="Helical" evidence="6">
    <location>
        <begin position="370"/>
        <end position="395"/>
    </location>
</feature>
<evidence type="ECO:0000313" key="9">
    <source>
        <dbReference type="EMBL" id="VVA95889.1"/>
    </source>
</evidence>
<feature type="region of interest" description="Disordered" evidence="5">
    <location>
        <begin position="271"/>
        <end position="297"/>
    </location>
</feature>
<evidence type="ECO:0000256" key="1">
    <source>
        <dbReference type="ARBA" id="ARBA00004141"/>
    </source>
</evidence>
<evidence type="ECO:0000256" key="6">
    <source>
        <dbReference type="SAM" id="Phobius"/>
    </source>
</evidence>
<keyword evidence="10" id="KW-1185">Reference proteome</keyword>
<dbReference type="InterPro" id="IPR036259">
    <property type="entry name" value="MFS_trans_sf"/>
</dbReference>
<reference evidence="9" key="1">
    <citation type="submission" date="2019-07" db="EMBL/GenBank/DDBJ databases">
        <authorList>
            <person name="Dittberner H."/>
        </authorList>
    </citation>
    <scope>NUCLEOTIDE SEQUENCE [LARGE SCALE GENOMIC DNA]</scope>
</reference>
<dbReference type="EMBL" id="CABITT030000002">
    <property type="protein sequence ID" value="VVA95889.1"/>
    <property type="molecule type" value="Genomic_DNA"/>
</dbReference>
<feature type="transmembrane region" description="Helical" evidence="6">
    <location>
        <begin position="242"/>
        <end position="260"/>
    </location>
</feature>
<dbReference type="OrthoDB" id="410267at2759"/>
<dbReference type="InterPro" id="IPR010658">
    <property type="entry name" value="Nodulin-like"/>
</dbReference>
<evidence type="ECO:0000259" key="7">
    <source>
        <dbReference type="Pfam" id="PF06813"/>
    </source>
</evidence>
<dbReference type="Gene3D" id="1.20.1250.20">
    <property type="entry name" value="MFS general substrate transporter like domains"/>
    <property type="match status" value="1"/>
</dbReference>
<sequence length="563" mass="60967">MTKLTEKSGTRPPWIGLAAAAWVQMSAGTSSTFPLYSAALKLVLGFKQQQVTILGVACDLGENMGLLSGYASNKLPPWTMLLIGASSCFLGYGVLWLSVSEIVHGLPFWLLFIALVIATNSSSWFGTAALVTNMRNFPMSRGTVSGLLKGYIGISGAGYTVLFSMLLHHSASNLLLFLTVGVPVLCLAVMYFVRPCIPATGEDTSEPMYFAFLLATSILLAAYLVVTTVLSEVYSLPSILRYVFVAVMVLILLAPLAIPVKMTLFRSNGKSSLPGSSDNLVKEEGESPQEEPLLTPSTSASNLGSLFEGDDASDMEILLAEGEGAVKKKRKPRRGEDFKLGQVFVKADFWLLWFAYFLGMGSGVTVSNNLAQIGFAFGIKDTTILLCIFSFFNFIGRLTSGAISEHFVRSRTLPRTIWMGAAQLLMVFTFLLFAMAIDHTIYIATALIGVGMGFQFLSISTISELFGLRHFGINFNFILLGNPIGATIFSAFLAGYIYDKEAEKQGNPTCVGPECFRVTFLVLAGICGLGTLLTVILTMRIRPVYQALYASGSFRLQPQSTGH</sequence>
<evidence type="ECO:0000259" key="8">
    <source>
        <dbReference type="Pfam" id="PF23262"/>
    </source>
</evidence>
<feature type="transmembrane region" description="Helical" evidence="6">
    <location>
        <begin position="151"/>
        <end position="168"/>
    </location>
</feature>
<feature type="transmembrane region" description="Helical" evidence="6">
    <location>
        <begin position="416"/>
        <end position="435"/>
    </location>
</feature>
<gene>
    <name evidence="9" type="ORF">ANE_LOCUS6334</name>
</gene>
<comment type="subcellular location">
    <subcellularLocation>
        <location evidence="1">Membrane</location>
        <topology evidence="1">Multi-pass membrane protein</topology>
    </subcellularLocation>
</comment>
<feature type="transmembrane region" description="Helical" evidence="6">
    <location>
        <begin position="174"/>
        <end position="197"/>
    </location>
</feature>
<keyword evidence="4 6" id="KW-0472">Membrane</keyword>
<evidence type="ECO:0000256" key="2">
    <source>
        <dbReference type="ARBA" id="ARBA00022692"/>
    </source>
</evidence>
<organism evidence="9 10">
    <name type="scientific">Arabis nemorensis</name>
    <dbReference type="NCBI Taxonomy" id="586526"/>
    <lineage>
        <taxon>Eukaryota</taxon>
        <taxon>Viridiplantae</taxon>
        <taxon>Streptophyta</taxon>
        <taxon>Embryophyta</taxon>
        <taxon>Tracheophyta</taxon>
        <taxon>Spermatophyta</taxon>
        <taxon>Magnoliopsida</taxon>
        <taxon>eudicotyledons</taxon>
        <taxon>Gunneridae</taxon>
        <taxon>Pentapetalae</taxon>
        <taxon>rosids</taxon>
        <taxon>malvids</taxon>
        <taxon>Brassicales</taxon>
        <taxon>Brassicaceae</taxon>
        <taxon>Arabideae</taxon>
        <taxon>Arabis</taxon>
    </lineage>
</organism>
<dbReference type="InterPro" id="IPR056555">
    <property type="entry name" value="NFD4_C"/>
</dbReference>
<dbReference type="Pfam" id="PF23262">
    <property type="entry name" value="NFD4_C"/>
    <property type="match status" value="1"/>
</dbReference>
<keyword evidence="2 6" id="KW-0812">Transmembrane</keyword>
<comment type="caution">
    <text evidence="9">The sequence shown here is derived from an EMBL/GenBank/DDBJ whole genome shotgun (WGS) entry which is preliminary data.</text>
</comment>
<proteinExistence type="predicted"/>
<evidence type="ECO:0000256" key="4">
    <source>
        <dbReference type="ARBA" id="ARBA00023136"/>
    </source>
</evidence>
<dbReference type="CDD" id="cd17354">
    <property type="entry name" value="MFS_Mch1p_like"/>
    <property type="match status" value="1"/>
</dbReference>
<dbReference type="AlphaFoldDB" id="A0A565B4U3"/>
<evidence type="ECO:0000256" key="3">
    <source>
        <dbReference type="ARBA" id="ARBA00022989"/>
    </source>
</evidence>
<feature type="transmembrane region" description="Helical" evidence="6">
    <location>
        <begin position="109"/>
        <end position="131"/>
    </location>
</feature>
<dbReference type="Pfam" id="PF06813">
    <property type="entry name" value="Nodulin-like"/>
    <property type="match status" value="1"/>
</dbReference>
<feature type="transmembrane region" description="Helical" evidence="6">
    <location>
        <begin position="209"/>
        <end position="230"/>
    </location>
</feature>
<dbReference type="SUPFAM" id="SSF103473">
    <property type="entry name" value="MFS general substrate transporter"/>
    <property type="match status" value="2"/>
</dbReference>
<evidence type="ECO:0000256" key="5">
    <source>
        <dbReference type="SAM" id="MobiDB-lite"/>
    </source>
</evidence>
<protein>
    <submittedName>
        <fullName evidence="9">Uncharacterized protein</fullName>
    </submittedName>
</protein>
<dbReference type="GO" id="GO:0016020">
    <property type="term" value="C:membrane"/>
    <property type="evidence" value="ECO:0007669"/>
    <property type="project" value="UniProtKB-SubCell"/>
</dbReference>
<name>A0A565B4U3_9BRAS</name>
<feature type="domain" description="Nodulin-like" evidence="7">
    <location>
        <begin position="13"/>
        <end position="260"/>
    </location>
</feature>
<evidence type="ECO:0000313" key="10">
    <source>
        <dbReference type="Proteomes" id="UP000489600"/>
    </source>
</evidence>
<feature type="transmembrane region" description="Helical" evidence="6">
    <location>
        <begin position="475"/>
        <end position="498"/>
    </location>
</feature>
<dbReference type="Proteomes" id="UP000489600">
    <property type="component" value="Unassembled WGS sequence"/>
</dbReference>
<keyword evidence="3 6" id="KW-1133">Transmembrane helix</keyword>
<dbReference type="PANTHER" id="PTHR21576">
    <property type="entry name" value="UNCHARACTERIZED NODULIN-LIKE PROTEIN"/>
    <property type="match status" value="1"/>
</dbReference>
<accession>A0A565B4U3</accession>
<feature type="domain" description="NFD4 C-terminal" evidence="8">
    <location>
        <begin position="345"/>
        <end position="545"/>
    </location>
</feature>
<feature type="transmembrane region" description="Helical" evidence="6">
    <location>
        <begin position="441"/>
        <end position="463"/>
    </location>
</feature>